<organism evidence="2 3">
    <name type="scientific">Beauveria bassiana</name>
    <name type="common">White muscardine disease fungus</name>
    <name type="synonym">Tritirachium shiotae</name>
    <dbReference type="NCBI Taxonomy" id="176275"/>
    <lineage>
        <taxon>Eukaryota</taxon>
        <taxon>Fungi</taxon>
        <taxon>Dikarya</taxon>
        <taxon>Ascomycota</taxon>
        <taxon>Pezizomycotina</taxon>
        <taxon>Sordariomycetes</taxon>
        <taxon>Hypocreomycetidae</taxon>
        <taxon>Hypocreales</taxon>
        <taxon>Cordycipitaceae</taxon>
        <taxon>Beauveria</taxon>
    </lineage>
</organism>
<dbReference type="EMBL" id="JRHA01000009">
    <property type="protein sequence ID" value="PQK17987.1"/>
    <property type="molecule type" value="Genomic_DNA"/>
</dbReference>
<feature type="compositionally biased region" description="Polar residues" evidence="1">
    <location>
        <begin position="231"/>
        <end position="280"/>
    </location>
</feature>
<evidence type="ECO:0000313" key="3">
    <source>
        <dbReference type="Proteomes" id="UP000237441"/>
    </source>
</evidence>
<comment type="caution">
    <text evidence="2">The sequence shown here is derived from an EMBL/GenBank/DDBJ whole genome shotgun (WGS) entry which is preliminary data.</text>
</comment>
<name>A0A2S7YPK6_BEABA</name>
<feature type="region of interest" description="Disordered" evidence="1">
    <location>
        <begin position="1"/>
        <end position="20"/>
    </location>
</feature>
<feature type="region of interest" description="Disordered" evidence="1">
    <location>
        <begin position="77"/>
        <end position="101"/>
    </location>
</feature>
<dbReference type="AlphaFoldDB" id="A0A2S7YPK6"/>
<dbReference type="OrthoDB" id="5417329at2759"/>
<feature type="compositionally biased region" description="Polar residues" evidence="1">
    <location>
        <begin position="7"/>
        <end position="19"/>
    </location>
</feature>
<dbReference type="Proteomes" id="UP000237441">
    <property type="component" value="Unassembled WGS sequence"/>
</dbReference>
<gene>
    <name evidence="2" type="ORF">BB8028_0009g01830</name>
</gene>
<accession>A0A2S7YPK6</accession>
<evidence type="ECO:0000256" key="1">
    <source>
        <dbReference type="SAM" id="MobiDB-lite"/>
    </source>
</evidence>
<evidence type="ECO:0000313" key="2">
    <source>
        <dbReference type="EMBL" id="PQK17987.1"/>
    </source>
</evidence>
<proteinExistence type="predicted"/>
<protein>
    <submittedName>
        <fullName evidence="2">Uncharacterized protein</fullName>
    </submittedName>
</protein>
<feature type="region of interest" description="Disordered" evidence="1">
    <location>
        <begin position="211"/>
        <end position="280"/>
    </location>
</feature>
<reference evidence="2 3" key="1">
    <citation type="submission" date="2016-07" db="EMBL/GenBank/DDBJ databases">
        <title>Comparative genomics of the entomopathogenic fungus Beauveria bassiana.</title>
        <authorList>
            <person name="Valero Jimenez C.A."/>
            <person name="Zwaan B.J."/>
            <person name="Van Kan J.A."/>
            <person name="Takken W."/>
            <person name="Debets A.J."/>
            <person name="Schoustra S.E."/>
            <person name="Koenraadt C.J."/>
        </authorList>
    </citation>
    <scope>NUCLEOTIDE SEQUENCE [LARGE SCALE GENOMIC DNA]</scope>
    <source>
        <strain evidence="2 3">ARSEF 8028</strain>
    </source>
</reference>
<sequence>MGGAFQAKSNTCHTPTPLASTLHPPQYAMSLMEKCASCSKTNRWLIQTNRRIEEINACTARYFHTIQKLLQELNESSAENKIDTDGDEGEHENDDADSDDIGTDFGPEQKNAYFCPEFECRQRKADATFKKYSRHYKTHVTCAVPCAGCHTTLVRVSTLKRHFTDCAGIKDKRTMSGHTKAIEQMKNQIDIESKMASHAARAALQSCKRLRQTKSNILRPRKKSKSETYPGYSSSASRAFDQQQSGCTDDNEQQSQVPRTTMNAIPSSYSGDNQGRAQNVTTGMGDLEVTSEKIDEMLVYLENDQCSTVPDMHAAAIDPSGLNESTNEPTMYHDKQYPAIGNPISATNAPSTIFANDQPSAARSTSHAIRGSSFLSYTMDGSFMYPDGQYPISQNTTLAKRGSSFTRNTMDGSFMYTDSSHVTAQSIATENSGSWRLS</sequence>
<feature type="compositionally biased region" description="Acidic residues" evidence="1">
    <location>
        <begin position="85"/>
        <end position="101"/>
    </location>
</feature>